<accession>A0ABT9R2F2</accession>
<organism evidence="3 4">
    <name type="scientific">Streptosporangium brasiliense</name>
    <dbReference type="NCBI Taxonomy" id="47480"/>
    <lineage>
        <taxon>Bacteria</taxon>
        <taxon>Bacillati</taxon>
        <taxon>Actinomycetota</taxon>
        <taxon>Actinomycetes</taxon>
        <taxon>Streptosporangiales</taxon>
        <taxon>Streptosporangiaceae</taxon>
        <taxon>Streptosporangium</taxon>
    </lineage>
</organism>
<dbReference type="EMBL" id="JAUSRB010000002">
    <property type="protein sequence ID" value="MDP9863409.1"/>
    <property type="molecule type" value="Genomic_DNA"/>
</dbReference>
<feature type="transmembrane region" description="Helical" evidence="2">
    <location>
        <begin position="188"/>
        <end position="207"/>
    </location>
</feature>
<evidence type="ECO:0008006" key="5">
    <source>
        <dbReference type="Google" id="ProtNLM"/>
    </source>
</evidence>
<keyword evidence="4" id="KW-1185">Reference proteome</keyword>
<evidence type="ECO:0000256" key="2">
    <source>
        <dbReference type="SAM" id="Phobius"/>
    </source>
</evidence>
<dbReference type="RefSeq" id="WP_306860262.1">
    <property type="nucleotide sequence ID" value="NZ_JAUSRB010000002.1"/>
</dbReference>
<evidence type="ECO:0000256" key="1">
    <source>
        <dbReference type="SAM" id="MobiDB-lite"/>
    </source>
</evidence>
<comment type="caution">
    <text evidence="3">The sequence shown here is derived from an EMBL/GenBank/DDBJ whole genome shotgun (WGS) entry which is preliminary data.</text>
</comment>
<sequence>MDFWGTVLVVFRRWYIFLPIFALSLTAAGGIYSTIPTTYTSSAVLILTTPTTGGSLPTNPDIPNGLTNPMLNFDHGLSISASILIAAMGTSDMAAELGVTDGGDFGFKVTNGGNNLESLATGPFLFIEGEASSAAGAQDIVKRVIVRAKAELDHRQKVVRAPIATYITTYEAVPPTTPMAQRGRKLRAVAAAAGVGVVASLCATFMAESFFHRRRLRGRTGIPDHTGALPEADPTPVRAALNGRSPADGPVARH</sequence>
<feature type="region of interest" description="Disordered" evidence="1">
    <location>
        <begin position="221"/>
        <end position="254"/>
    </location>
</feature>
<keyword evidence="2" id="KW-0812">Transmembrane</keyword>
<evidence type="ECO:0000313" key="4">
    <source>
        <dbReference type="Proteomes" id="UP001230426"/>
    </source>
</evidence>
<keyword evidence="2" id="KW-0472">Membrane</keyword>
<reference evidence="3 4" key="1">
    <citation type="submission" date="2023-07" db="EMBL/GenBank/DDBJ databases">
        <title>Sequencing the genomes of 1000 actinobacteria strains.</title>
        <authorList>
            <person name="Klenk H.-P."/>
        </authorList>
    </citation>
    <scope>NUCLEOTIDE SEQUENCE [LARGE SCALE GENOMIC DNA]</scope>
    <source>
        <strain evidence="3 4">DSM 44109</strain>
    </source>
</reference>
<name>A0ABT9R2F2_9ACTN</name>
<gene>
    <name evidence="3" type="ORF">J2S55_002675</name>
</gene>
<protein>
    <recommendedName>
        <fullName evidence="5">Polysaccharide chain length determinant N-terminal domain-containing protein</fullName>
    </recommendedName>
</protein>
<proteinExistence type="predicted"/>
<dbReference type="Proteomes" id="UP001230426">
    <property type="component" value="Unassembled WGS sequence"/>
</dbReference>
<evidence type="ECO:0000313" key="3">
    <source>
        <dbReference type="EMBL" id="MDP9863409.1"/>
    </source>
</evidence>
<keyword evidence="2" id="KW-1133">Transmembrane helix</keyword>
<feature type="transmembrane region" description="Helical" evidence="2">
    <location>
        <begin position="14"/>
        <end position="35"/>
    </location>
</feature>